<evidence type="ECO:0000313" key="5">
    <source>
        <dbReference type="Proteomes" id="UP000763088"/>
    </source>
</evidence>
<dbReference type="InterPro" id="IPR012373">
    <property type="entry name" value="Ferrdict_sens_TM"/>
</dbReference>
<feature type="transmembrane region" description="Helical" evidence="1">
    <location>
        <begin position="54"/>
        <end position="73"/>
    </location>
</feature>
<dbReference type="InterPro" id="IPR032508">
    <property type="entry name" value="FecR_C"/>
</dbReference>
<dbReference type="Gene3D" id="2.60.120.1440">
    <property type="match status" value="1"/>
</dbReference>
<dbReference type="AlphaFoldDB" id="A0A928BRP4"/>
<accession>A0A928BRP4</accession>
<comment type="caution">
    <text evidence="4">The sequence shown here is derived from an EMBL/GenBank/DDBJ whole genome shotgun (WGS) entry which is preliminary data.</text>
</comment>
<organism evidence="4 5">
    <name type="scientific">Xylanibacter ruminicola</name>
    <name type="common">Prevotella ruminicola</name>
    <dbReference type="NCBI Taxonomy" id="839"/>
    <lineage>
        <taxon>Bacteria</taxon>
        <taxon>Pseudomonadati</taxon>
        <taxon>Bacteroidota</taxon>
        <taxon>Bacteroidia</taxon>
        <taxon>Bacteroidales</taxon>
        <taxon>Prevotellaceae</taxon>
        <taxon>Xylanibacter</taxon>
    </lineage>
</organism>
<evidence type="ECO:0000313" key="4">
    <source>
        <dbReference type="EMBL" id="MBE6266158.1"/>
    </source>
</evidence>
<proteinExistence type="predicted"/>
<name>A0A928BRP4_XYLRU</name>
<dbReference type="InterPro" id="IPR006860">
    <property type="entry name" value="FecR"/>
</dbReference>
<protein>
    <submittedName>
        <fullName evidence="4">DUF4974 domain-containing protein</fullName>
    </submittedName>
</protein>
<feature type="domain" description="Protein FecR C-terminal" evidence="3">
    <location>
        <begin position="228"/>
        <end position="298"/>
    </location>
</feature>
<dbReference type="PANTHER" id="PTHR30273:SF2">
    <property type="entry name" value="PROTEIN FECR"/>
    <property type="match status" value="1"/>
</dbReference>
<reference evidence="4" key="1">
    <citation type="submission" date="2019-04" db="EMBL/GenBank/DDBJ databases">
        <title>Evolution of Biomass-Degrading Anaerobic Consortia Revealed by Metagenomics.</title>
        <authorList>
            <person name="Peng X."/>
        </authorList>
    </citation>
    <scope>NUCLEOTIDE SEQUENCE</scope>
    <source>
        <strain evidence="4">SIG141</strain>
    </source>
</reference>
<dbReference type="PIRSF" id="PIRSF018266">
    <property type="entry name" value="FecR"/>
    <property type="match status" value="1"/>
</dbReference>
<gene>
    <name evidence="4" type="ORF">E7102_06790</name>
</gene>
<dbReference type="PANTHER" id="PTHR30273">
    <property type="entry name" value="PERIPLASMIC SIGNAL SENSOR AND SIGMA FACTOR ACTIVATOR FECR-RELATED"/>
    <property type="match status" value="1"/>
</dbReference>
<feature type="domain" description="FecR protein" evidence="2">
    <location>
        <begin position="88"/>
        <end position="182"/>
    </location>
</feature>
<dbReference type="Gene3D" id="3.55.50.30">
    <property type="match status" value="1"/>
</dbReference>
<keyword evidence="1" id="KW-0472">Membrane</keyword>
<sequence>MIDNKDYNEKEIWFSSVSKESLAKYDKDAAYAAFKKRVAEAGAQPKAKTFRLGWIKYAAAVLLMVVTVGYLSYKGGQNEIQSSFGDIVIATPQGSRTQLSLPDGSKVWLNAGSSISYSQGFGYIDRLVNLVGEGYFEVAHNEKLPLSVVSENVCVKVLGTKFNFRDYPTDAEAIVSLTEGSVAMCSKKNPDEGQLLKPGQRATVDKESGKIHVESYEVANSMKWTNGRLLFDGEPLPDIVKTLERSYNVKITIADCNLRKLRFYGDFIRQEQTLVEVLDALESTGKLRYERNGKNVILLNPK</sequence>
<evidence type="ECO:0000259" key="3">
    <source>
        <dbReference type="Pfam" id="PF16344"/>
    </source>
</evidence>
<dbReference type="Proteomes" id="UP000763088">
    <property type="component" value="Unassembled WGS sequence"/>
</dbReference>
<evidence type="ECO:0000256" key="1">
    <source>
        <dbReference type="SAM" id="Phobius"/>
    </source>
</evidence>
<keyword evidence="1" id="KW-0812">Transmembrane</keyword>
<evidence type="ECO:0000259" key="2">
    <source>
        <dbReference type="Pfam" id="PF04773"/>
    </source>
</evidence>
<dbReference type="EMBL" id="SUYD01000007">
    <property type="protein sequence ID" value="MBE6266158.1"/>
    <property type="molecule type" value="Genomic_DNA"/>
</dbReference>
<dbReference type="Pfam" id="PF04773">
    <property type="entry name" value="FecR"/>
    <property type="match status" value="1"/>
</dbReference>
<dbReference type="Pfam" id="PF16344">
    <property type="entry name" value="FecR_C"/>
    <property type="match status" value="1"/>
</dbReference>
<keyword evidence="1" id="KW-1133">Transmembrane helix</keyword>
<dbReference type="GO" id="GO:0016989">
    <property type="term" value="F:sigma factor antagonist activity"/>
    <property type="evidence" value="ECO:0007669"/>
    <property type="project" value="TreeGrafter"/>
</dbReference>